<dbReference type="Proteomes" id="UP000654345">
    <property type="component" value="Unassembled WGS sequence"/>
</dbReference>
<organism evidence="1 2">
    <name type="scientific">Ktedonobacter robiniae</name>
    <dbReference type="NCBI Taxonomy" id="2778365"/>
    <lineage>
        <taxon>Bacteria</taxon>
        <taxon>Bacillati</taxon>
        <taxon>Chloroflexota</taxon>
        <taxon>Ktedonobacteria</taxon>
        <taxon>Ktedonobacterales</taxon>
        <taxon>Ktedonobacteraceae</taxon>
        <taxon>Ktedonobacter</taxon>
    </lineage>
</organism>
<name>A0ABQ3UU79_9CHLR</name>
<accession>A0ABQ3UU79</accession>
<dbReference type="EMBL" id="BNJG01000002">
    <property type="protein sequence ID" value="GHO56323.1"/>
    <property type="molecule type" value="Genomic_DNA"/>
</dbReference>
<sequence>MTQEEEIAHLRAENQALREALARIEELEQQKMPPPAFVKANVKKPAAQGSMVSGSEGCYLYPYTPRSCRFMPQSLNSRGMPLALLYSTLGKTRNKLALEYKEHKDNG</sequence>
<reference evidence="1 2" key="1">
    <citation type="journal article" date="2021" name="Int. J. Syst. Evol. Microbiol.">
        <title>Reticulibacter mediterranei gen. nov., sp. nov., within the new family Reticulibacteraceae fam. nov., and Ktedonospora formicarum gen. nov., sp. nov., Ktedonobacter robiniae sp. nov., Dictyobacter formicarum sp. nov. and Dictyobacter arantiisoli sp. nov., belonging to the class Ktedonobacteria.</title>
        <authorList>
            <person name="Yabe S."/>
            <person name="Zheng Y."/>
            <person name="Wang C.M."/>
            <person name="Sakai Y."/>
            <person name="Abe K."/>
            <person name="Yokota A."/>
            <person name="Donadio S."/>
            <person name="Cavaletti L."/>
            <person name="Monciardini P."/>
        </authorList>
    </citation>
    <scope>NUCLEOTIDE SEQUENCE [LARGE SCALE GENOMIC DNA]</scope>
    <source>
        <strain evidence="1 2">SOSP1-30</strain>
    </source>
</reference>
<protein>
    <submittedName>
        <fullName evidence="1">Uncharacterized protein</fullName>
    </submittedName>
</protein>
<proteinExistence type="predicted"/>
<keyword evidence="2" id="KW-1185">Reference proteome</keyword>
<gene>
    <name evidence="1" type="ORF">KSB_47980</name>
</gene>
<evidence type="ECO:0000313" key="1">
    <source>
        <dbReference type="EMBL" id="GHO56323.1"/>
    </source>
</evidence>
<comment type="caution">
    <text evidence="1">The sequence shown here is derived from an EMBL/GenBank/DDBJ whole genome shotgun (WGS) entry which is preliminary data.</text>
</comment>
<evidence type="ECO:0000313" key="2">
    <source>
        <dbReference type="Proteomes" id="UP000654345"/>
    </source>
</evidence>